<dbReference type="EMBL" id="CP032326">
    <property type="protein sequence ID" value="QCO00265.1"/>
    <property type="molecule type" value="Genomic_DNA"/>
</dbReference>
<evidence type="ECO:0000313" key="3">
    <source>
        <dbReference type="Proteomes" id="UP000298595"/>
    </source>
</evidence>
<evidence type="ECO:0000313" key="2">
    <source>
        <dbReference type="EMBL" id="QCO00265.1"/>
    </source>
</evidence>
<evidence type="ECO:0000256" key="1">
    <source>
        <dbReference type="SAM" id="Phobius"/>
    </source>
</evidence>
<accession>A0A4D8PSF0</accession>
<organism evidence="2 3">
    <name type="scientific">Azospirillum argentinense</name>
    <dbReference type="NCBI Taxonomy" id="2970906"/>
    <lineage>
        <taxon>Bacteria</taxon>
        <taxon>Pseudomonadati</taxon>
        <taxon>Pseudomonadota</taxon>
        <taxon>Alphaproteobacteria</taxon>
        <taxon>Rhodospirillales</taxon>
        <taxon>Azospirillaceae</taxon>
        <taxon>Azospirillum</taxon>
    </lineage>
</organism>
<keyword evidence="2" id="KW-0614">Plasmid</keyword>
<dbReference type="KEGG" id="aare:D3093_34080"/>
<dbReference type="Gene3D" id="3.30.1690.10">
    <property type="entry name" value="TcpA-like pilin"/>
    <property type="match status" value="1"/>
</dbReference>
<gene>
    <name evidence="2" type="ORF">D3093_34080</name>
</gene>
<feature type="transmembrane region" description="Helical" evidence="1">
    <location>
        <begin position="18"/>
        <end position="40"/>
    </location>
</feature>
<sequence>MFKRFSTSWPVLDAASKLVTVLCLMGMSALFGAFLTIGLLSAHHLQQTEKIVEGISEMTRTQAGVSMATAVGYALSRGGVAGAETAPDGAITVHLSNGGSVELANPWGGPQRFNVATGTWYLEVPERACPSLVSMMPQGMLTDVGTGGDLDDIRAISARPVSIEETLERCAGTYALALRFAGPA</sequence>
<name>A0A4D8PSF0_9PROT</name>
<dbReference type="AlphaFoldDB" id="A0A4D8PSF0"/>
<dbReference type="RefSeq" id="WP_137118972.1">
    <property type="nucleotide sequence ID" value="NZ_CP032326.1"/>
</dbReference>
<keyword evidence="1" id="KW-1133">Transmembrane helix</keyword>
<proteinExistence type="predicted"/>
<keyword evidence="1" id="KW-0812">Transmembrane</keyword>
<protein>
    <submittedName>
        <fullName evidence="2">Uncharacterized protein</fullName>
    </submittedName>
</protein>
<keyword evidence="1" id="KW-0472">Membrane</keyword>
<dbReference type="Proteomes" id="UP000298595">
    <property type="component" value="Plasmid p5"/>
</dbReference>
<geneLocation type="plasmid" evidence="2 3">
    <name>p5</name>
</geneLocation>
<reference evidence="2 3" key="1">
    <citation type="submission" date="2018-09" db="EMBL/GenBank/DDBJ databases">
        <title>Whole genome based analysis of evolution and adaptive divergence in Indian and Brazilian strains of Azospirillum brasilense.</title>
        <authorList>
            <person name="Singh C."/>
            <person name="Tripathi A.K."/>
        </authorList>
    </citation>
    <scope>NUCLEOTIDE SEQUENCE [LARGE SCALE GENOMIC DNA]</scope>
    <source>
        <strain evidence="2 3">MTCC4035</strain>
        <plasmid evidence="2 3">p5</plasmid>
    </source>
</reference>